<feature type="domain" description="O-antigen ligase-related" evidence="6">
    <location>
        <begin position="395"/>
        <end position="478"/>
    </location>
</feature>
<dbReference type="AlphaFoldDB" id="A0A644VLM1"/>
<keyword evidence="3 5" id="KW-1133">Transmembrane helix</keyword>
<proteinExistence type="predicted"/>
<dbReference type="InterPro" id="IPR007016">
    <property type="entry name" value="O-antigen_ligase-rel_domated"/>
</dbReference>
<dbReference type="EMBL" id="VSSQ01000353">
    <property type="protein sequence ID" value="MPL92289.1"/>
    <property type="molecule type" value="Genomic_DNA"/>
</dbReference>
<evidence type="ECO:0000256" key="2">
    <source>
        <dbReference type="ARBA" id="ARBA00022692"/>
    </source>
</evidence>
<dbReference type="GO" id="GO:0016020">
    <property type="term" value="C:membrane"/>
    <property type="evidence" value="ECO:0007669"/>
    <property type="project" value="UniProtKB-SubCell"/>
</dbReference>
<dbReference type="InterPro" id="IPR051533">
    <property type="entry name" value="WaaL-like"/>
</dbReference>
<organism evidence="7">
    <name type="scientific">bioreactor metagenome</name>
    <dbReference type="NCBI Taxonomy" id="1076179"/>
    <lineage>
        <taxon>unclassified sequences</taxon>
        <taxon>metagenomes</taxon>
        <taxon>ecological metagenomes</taxon>
    </lineage>
</organism>
<feature type="transmembrane region" description="Helical" evidence="5">
    <location>
        <begin position="462"/>
        <end position="482"/>
    </location>
</feature>
<comment type="caution">
    <text evidence="7">The sequence shown here is derived from an EMBL/GenBank/DDBJ whole genome shotgun (WGS) entry which is preliminary data.</text>
</comment>
<sequence>MNMHKLMKHILLKFVFSYTLKRKLKKLMKKNLTYYFDILTILICVAGISLSIFLINLGIVMLSVRLIFIGSWKEKWERIKTQKTLLIVLLSFFFLHIIGLIWTDNISFGLNEIIRKLAFLVIPIGILAISDIRKEIIKIGFGGYVLSLLIGTIWGCVNLISNDYPDLRNLIPSTSHIRFSINIVFAILVITKLFLDNYKTLSPAIKTLSISVIIWFTTYLVITQALTGIVILSLFLILYIPFLLSQKQKNKISYIVLSFYIIALSLSCVWLVREYKLFFTPNKVYDQPLLTKTPLGNDYHNLREVKLIENGNYIYLMCNFEELEASWKKRTGEEIGENFNILLRYMNSVSPYKDAKRFDELTDKDIENIKNGIANKAYTEKFSLRGRLYKMFYQMNSFKETGQIVGSSELQRVELWRNSYRLIKDNFLLGVGTGDFEKEFADKLCKSNSQLCNSGHKSHNQYLNVFVTFGLLGLIIFLFWLFYPPFKAGLSKNYIYLAFAFIVLISMLTEDTLDNIAGRMFYIFFASVMLFNAKTIKEFTPSKLL</sequence>
<reference evidence="7" key="1">
    <citation type="submission" date="2019-08" db="EMBL/GenBank/DDBJ databases">
        <authorList>
            <person name="Kucharzyk K."/>
            <person name="Murdoch R.W."/>
            <person name="Higgins S."/>
            <person name="Loffler F."/>
        </authorList>
    </citation>
    <scope>NUCLEOTIDE SEQUENCE</scope>
</reference>
<evidence type="ECO:0000256" key="1">
    <source>
        <dbReference type="ARBA" id="ARBA00004141"/>
    </source>
</evidence>
<keyword evidence="2 5" id="KW-0812">Transmembrane</keyword>
<evidence type="ECO:0000259" key="6">
    <source>
        <dbReference type="Pfam" id="PF04932"/>
    </source>
</evidence>
<evidence type="ECO:0000313" key="7">
    <source>
        <dbReference type="EMBL" id="MPL92289.1"/>
    </source>
</evidence>
<feature type="transmembrane region" description="Helical" evidence="5">
    <location>
        <begin position="207"/>
        <end position="240"/>
    </location>
</feature>
<accession>A0A644VLM1</accession>
<feature type="transmembrane region" description="Helical" evidence="5">
    <location>
        <begin position="113"/>
        <end position="129"/>
    </location>
</feature>
<feature type="transmembrane region" description="Helical" evidence="5">
    <location>
        <begin position="176"/>
        <end position="195"/>
    </location>
</feature>
<dbReference type="PANTHER" id="PTHR37422:SF17">
    <property type="entry name" value="O-ANTIGEN LIGASE"/>
    <property type="match status" value="1"/>
</dbReference>
<protein>
    <recommendedName>
        <fullName evidence="6">O-antigen ligase-related domain-containing protein</fullName>
    </recommendedName>
</protein>
<name>A0A644VLM1_9ZZZZ</name>
<feature type="transmembrane region" description="Helical" evidence="5">
    <location>
        <begin position="520"/>
        <end position="536"/>
    </location>
</feature>
<dbReference type="PANTHER" id="PTHR37422">
    <property type="entry name" value="TEICHURONIC ACID BIOSYNTHESIS PROTEIN TUAE"/>
    <property type="match status" value="1"/>
</dbReference>
<comment type="subcellular location">
    <subcellularLocation>
        <location evidence="1">Membrane</location>
        <topology evidence="1">Multi-pass membrane protein</topology>
    </subcellularLocation>
</comment>
<evidence type="ECO:0000256" key="5">
    <source>
        <dbReference type="SAM" id="Phobius"/>
    </source>
</evidence>
<feature type="transmembrane region" description="Helical" evidence="5">
    <location>
        <begin position="84"/>
        <end position="101"/>
    </location>
</feature>
<dbReference type="Pfam" id="PF04932">
    <property type="entry name" value="Wzy_C"/>
    <property type="match status" value="1"/>
</dbReference>
<evidence type="ECO:0000256" key="3">
    <source>
        <dbReference type="ARBA" id="ARBA00022989"/>
    </source>
</evidence>
<feature type="transmembrane region" description="Helical" evidence="5">
    <location>
        <begin position="494"/>
        <end position="513"/>
    </location>
</feature>
<keyword evidence="4 5" id="KW-0472">Membrane</keyword>
<feature type="transmembrane region" description="Helical" evidence="5">
    <location>
        <begin position="252"/>
        <end position="272"/>
    </location>
</feature>
<gene>
    <name evidence="7" type="ORF">SDC9_38387</name>
</gene>
<evidence type="ECO:0000256" key="4">
    <source>
        <dbReference type="ARBA" id="ARBA00023136"/>
    </source>
</evidence>
<feature type="transmembrane region" description="Helical" evidence="5">
    <location>
        <begin position="141"/>
        <end position="161"/>
    </location>
</feature>